<dbReference type="EnsemblMetazoa" id="XM_038212140.1">
    <property type="protein sequence ID" value="XP_038068068.1"/>
    <property type="gene ID" value="LOC119737652"/>
</dbReference>
<feature type="region of interest" description="Disordered" evidence="11">
    <location>
        <begin position="1"/>
        <end position="32"/>
    </location>
</feature>
<evidence type="ECO:0000256" key="2">
    <source>
        <dbReference type="ARBA" id="ARBA00004922"/>
    </source>
</evidence>
<dbReference type="Pfam" id="PF03901">
    <property type="entry name" value="Glyco_transf_22"/>
    <property type="match status" value="1"/>
</dbReference>
<evidence type="ECO:0000256" key="11">
    <source>
        <dbReference type="SAM" id="MobiDB-lite"/>
    </source>
</evidence>
<dbReference type="OMA" id="PRDMHAK"/>
<evidence type="ECO:0000256" key="3">
    <source>
        <dbReference type="ARBA" id="ARBA00007063"/>
    </source>
</evidence>
<evidence type="ECO:0000256" key="9">
    <source>
        <dbReference type="ARBA" id="ARBA00023136"/>
    </source>
</evidence>
<feature type="transmembrane region" description="Helical" evidence="10">
    <location>
        <begin position="242"/>
        <end position="260"/>
    </location>
</feature>
<feature type="transmembrane region" description="Helical" evidence="10">
    <location>
        <begin position="160"/>
        <end position="183"/>
    </location>
</feature>
<evidence type="ECO:0000256" key="7">
    <source>
        <dbReference type="ARBA" id="ARBA00022824"/>
    </source>
</evidence>
<comment type="similarity">
    <text evidence="3 10">Belongs to the glycosyltransferase 22 family.</text>
</comment>
<dbReference type="AlphaFoldDB" id="A0A914AWI6"/>
<feature type="transmembrane region" description="Helical" evidence="10">
    <location>
        <begin position="403"/>
        <end position="428"/>
    </location>
</feature>
<dbReference type="PANTHER" id="PTHR22760">
    <property type="entry name" value="GLYCOSYLTRANSFERASE"/>
    <property type="match status" value="1"/>
</dbReference>
<dbReference type="Proteomes" id="UP000887568">
    <property type="component" value="Unplaced"/>
</dbReference>
<evidence type="ECO:0000256" key="8">
    <source>
        <dbReference type="ARBA" id="ARBA00022989"/>
    </source>
</evidence>
<keyword evidence="5" id="KW-0808">Transferase</keyword>
<evidence type="ECO:0000313" key="13">
    <source>
        <dbReference type="Proteomes" id="UP000887568"/>
    </source>
</evidence>
<dbReference type="RefSeq" id="XP_038068068.1">
    <property type="nucleotide sequence ID" value="XM_038212140.1"/>
</dbReference>
<keyword evidence="6 10" id="KW-0812">Transmembrane</keyword>
<evidence type="ECO:0000313" key="12">
    <source>
        <dbReference type="EnsemblMetazoa" id="XP_038068068.1"/>
    </source>
</evidence>
<reference evidence="12" key="1">
    <citation type="submission" date="2022-11" db="UniProtKB">
        <authorList>
            <consortium name="EnsemblMetazoa"/>
        </authorList>
    </citation>
    <scope>IDENTIFICATION</scope>
</reference>
<keyword evidence="8 10" id="KW-1133">Transmembrane helix</keyword>
<feature type="transmembrane region" description="Helical" evidence="10">
    <location>
        <begin position="305"/>
        <end position="326"/>
    </location>
</feature>
<comment type="pathway">
    <text evidence="2">Protein modification; protein glycosylation.</text>
</comment>
<feature type="transmembrane region" description="Helical" evidence="10">
    <location>
        <begin position="129"/>
        <end position="148"/>
    </location>
</feature>
<feature type="transmembrane region" description="Helical" evidence="10">
    <location>
        <begin position="338"/>
        <end position="357"/>
    </location>
</feature>
<dbReference type="PANTHER" id="PTHR22760:SF2">
    <property type="entry name" value="ALPHA-1,2-MANNOSYLTRANSFERASE ALG9"/>
    <property type="match status" value="1"/>
</dbReference>
<feature type="compositionally biased region" description="Basic and acidic residues" evidence="11">
    <location>
        <begin position="15"/>
        <end position="32"/>
    </location>
</feature>
<dbReference type="OrthoDB" id="497541at2759"/>
<feature type="transmembrane region" description="Helical" evidence="10">
    <location>
        <begin position="203"/>
        <end position="230"/>
    </location>
</feature>
<evidence type="ECO:0000256" key="6">
    <source>
        <dbReference type="ARBA" id="ARBA00022692"/>
    </source>
</evidence>
<evidence type="ECO:0000256" key="5">
    <source>
        <dbReference type="ARBA" id="ARBA00022679"/>
    </source>
</evidence>
<comment type="subcellular location">
    <subcellularLocation>
        <location evidence="1 10">Endoplasmic reticulum membrane</location>
        <topology evidence="1 10">Multi-pass membrane protein</topology>
    </subcellularLocation>
</comment>
<dbReference type="GeneID" id="119737652"/>
<dbReference type="GO" id="GO:0006487">
    <property type="term" value="P:protein N-linked glycosylation"/>
    <property type="evidence" value="ECO:0007669"/>
    <property type="project" value="TreeGrafter"/>
</dbReference>
<keyword evidence="4 10" id="KW-0328">Glycosyltransferase</keyword>
<evidence type="ECO:0000256" key="4">
    <source>
        <dbReference type="ARBA" id="ARBA00022676"/>
    </source>
</evidence>
<feature type="transmembrane region" description="Helical" evidence="10">
    <location>
        <begin position="363"/>
        <end position="382"/>
    </location>
</feature>
<protein>
    <recommendedName>
        <fullName evidence="10">Mannosyltransferase</fullName>
        <ecNumber evidence="10">2.4.1.-</ecNumber>
    </recommendedName>
</protein>
<sequence length="612" mass="70429">MRSISSRGKGRHLPAKKETKGAETHESMSRHVRVPTEHADNLQCWTPQASTALKILISARFCAALLSNISDCDETFNYWEPTHYLIYGEGFQTWEYSPAYALRSYAYIFLHALPGRLHSYLLAANKILVFYFTRCLLGLTCALCELYFYRGVCKNFGASVGRLTLCFLLFSTGMFISSAAFLPSSFSMYMTMVSMAGWYLGNYPVAIMSTAVSAFVGWPFAGALGIPIAIDIILREKRATLFIKWCLLAFVFVLLPLVWIDSQMFGKLVIAPLNIVMYNVFTDHGANLYGTEPFSFYFINGFLNFNFAFFMALVALPFSFAVNWYVKGRPVSSSEPLPHWLTLMPMYIWILVFFGQAHKEERFLFPIYPFFTLAAAITMSSIQKLYHRIFTPYRLQHYTWSSNWLAATVAILFSVLSLSRSAALFFGYHTPMDLYPLLGGIAENKEIHTLPSDRPVNVCVGKEWYRFPNSFFLPENWRLQFIESEFRGQLPKPYASGNDATKVIPTDMNEYNLEETSRYLDINKCHYLIDLDLPQGTKREPRYALLEDEWEVIESMPYLDSQRSHRLLRAFYVPFVSSRHVSFANYVILKTKRRKVVNKKKPNLKDVADETR</sequence>
<proteinExistence type="inferred from homology"/>
<keyword evidence="9 10" id="KW-0472">Membrane</keyword>
<keyword evidence="13" id="KW-1185">Reference proteome</keyword>
<dbReference type="EC" id="2.4.1.-" evidence="10"/>
<evidence type="ECO:0000256" key="1">
    <source>
        <dbReference type="ARBA" id="ARBA00004477"/>
    </source>
</evidence>
<dbReference type="CTD" id="79796"/>
<dbReference type="InterPro" id="IPR005599">
    <property type="entry name" value="GPI_mannosylTrfase"/>
</dbReference>
<dbReference type="GO" id="GO:0005789">
    <property type="term" value="C:endoplasmic reticulum membrane"/>
    <property type="evidence" value="ECO:0007669"/>
    <property type="project" value="UniProtKB-SubCell"/>
</dbReference>
<organism evidence="12 13">
    <name type="scientific">Patiria miniata</name>
    <name type="common">Bat star</name>
    <name type="synonym">Asterina miniata</name>
    <dbReference type="NCBI Taxonomy" id="46514"/>
    <lineage>
        <taxon>Eukaryota</taxon>
        <taxon>Metazoa</taxon>
        <taxon>Echinodermata</taxon>
        <taxon>Eleutherozoa</taxon>
        <taxon>Asterozoa</taxon>
        <taxon>Asteroidea</taxon>
        <taxon>Valvatacea</taxon>
        <taxon>Valvatida</taxon>
        <taxon>Asterinidae</taxon>
        <taxon>Patiria</taxon>
    </lineage>
</organism>
<evidence type="ECO:0000256" key="10">
    <source>
        <dbReference type="RuleBase" id="RU363075"/>
    </source>
</evidence>
<accession>A0A914AWI6</accession>
<name>A0A914AWI6_PATMI</name>
<dbReference type="GO" id="GO:0000026">
    <property type="term" value="F:alpha-1,2-mannosyltransferase activity"/>
    <property type="evidence" value="ECO:0007669"/>
    <property type="project" value="TreeGrafter"/>
</dbReference>
<keyword evidence="7 10" id="KW-0256">Endoplasmic reticulum</keyword>